<keyword evidence="5" id="KW-0843">Virulence</keyword>
<dbReference type="InterPro" id="IPR021765">
    <property type="entry name" value="UstYa-like"/>
</dbReference>
<keyword evidence="7" id="KW-0325">Glycoprotein</keyword>
<accession>A0AAE0NUH1</accession>
<dbReference type="AlphaFoldDB" id="A0AAE0NUH1"/>
<dbReference type="GO" id="GO:0016020">
    <property type="term" value="C:membrane"/>
    <property type="evidence" value="ECO:0007669"/>
    <property type="project" value="UniProtKB-SubCell"/>
</dbReference>
<reference evidence="10" key="1">
    <citation type="journal article" date="2023" name="Mol. Phylogenet. Evol.">
        <title>Genome-scale phylogeny and comparative genomics of the fungal order Sordariales.</title>
        <authorList>
            <person name="Hensen N."/>
            <person name="Bonometti L."/>
            <person name="Westerberg I."/>
            <person name="Brannstrom I.O."/>
            <person name="Guillou S."/>
            <person name="Cros-Aarteil S."/>
            <person name="Calhoun S."/>
            <person name="Haridas S."/>
            <person name="Kuo A."/>
            <person name="Mondo S."/>
            <person name="Pangilinan J."/>
            <person name="Riley R."/>
            <person name="LaButti K."/>
            <person name="Andreopoulos B."/>
            <person name="Lipzen A."/>
            <person name="Chen C."/>
            <person name="Yan M."/>
            <person name="Daum C."/>
            <person name="Ng V."/>
            <person name="Clum A."/>
            <person name="Steindorff A."/>
            <person name="Ohm R.A."/>
            <person name="Martin F."/>
            <person name="Silar P."/>
            <person name="Natvig D.O."/>
            <person name="Lalanne C."/>
            <person name="Gautier V."/>
            <person name="Ament-Velasquez S.L."/>
            <person name="Kruys A."/>
            <person name="Hutchinson M.I."/>
            <person name="Powell A.J."/>
            <person name="Barry K."/>
            <person name="Miller A.N."/>
            <person name="Grigoriev I.V."/>
            <person name="Debuchy R."/>
            <person name="Gladieux P."/>
            <person name="Hiltunen Thoren M."/>
            <person name="Johannesson H."/>
        </authorList>
    </citation>
    <scope>NUCLEOTIDE SEQUENCE</scope>
    <source>
        <strain evidence="10">CBS 232.78</strain>
    </source>
</reference>
<dbReference type="PANTHER" id="PTHR33365">
    <property type="entry name" value="YALI0B05434P"/>
    <property type="match status" value="1"/>
</dbReference>
<keyword evidence="4" id="KW-1133">Transmembrane helix</keyword>
<name>A0AAE0NUH1_9PEZI</name>
<evidence type="ECO:0000256" key="3">
    <source>
        <dbReference type="ARBA" id="ARBA00022692"/>
    </source>
</evidence>
<dbReference type="Pfam" id="PF11807">
    <property type="entry name" value="UstYa"/>
    <property type="match status" value="1"/>
</dbReference>
<dbReference type="PANTHER" id="PTHR33365:SF4">
    <property type="entry name" value="CYCLOCHLOROTINE BIOSYNTHESIS PROTEIN O"/>
    <property type="match status" value="1"/>
</dbReference>
<dbReference type="GO" id="GO:0043386">
    <property type="term" value="P:mycotoxin biosynthetic process"/>
    <property type="evidence" value="ECO:0007669"/>
    <property type="project" value="InterPro"/>
</dbReference>
<feature type="region of interest" description="Disordered" evidence="9">
    <location>
        <begin position="14"/>
        <end position="35"/>
    </location>
</feature>
<evidence type="ECO:0000256" key="4">
    <source>
        <dbReference type="ARBA" id="ARBA00022989"/>
    </source>
</evidence>
<sequence>MAFGVPFKMKPEYSQIPNGSEDGSEPASPLPFGSEGRPRKTWLQLLTHPALSWTLTAIFASISLILAMALDRDPPAGNGLGTFADGYKTDFVTARPLIQVSQTRFTGGPAFKENGEMYIPNPSPLMYVGDPALHPEIDYNWGNLTWGRYVLISKEEAIATWGESHIEPYWDKTRGGYVAGFDVFHTLHCLNNIRKALNPSFYGTGSHQHGEGEHETRSSPETTAMHQDHCIEQLRQYVMCSGDMTPIGTRYYPGLGRNYVESDVPHTCRSIEPLRRWMVDRYDGGSAVKPVF</sequence>
<comment type="similarity">
    <text evidence="8">Belongs to the ustYa family.</text>
</comment>
<evidence type="ECO:0008006" key="12">
    <source>
        <dbReference type="Google" id="ProtNLM"/>
    </source>
</evidence>
<comment type="caution">
    <text evidence="10">The sequence shown here is derived from an EMBL/GenBank/DDBJ whole genome shotgun (WGS) entry which is preliminary data.</text>
</comment>
<evidence type="ECO:0000313" key="10">
    <source>
        <dbReference type="EMBL" id="KAK3387941.1"/>
    </source>
</evidence>
<comment type="pathway">
    <text evidence="2">Mycotoxin biosynthesis.</text>
</comment>
<reference evidence="10" key="2">
    <citation type="submission" date="2023-06" db="EMBL/GenBank/DDBJ databases">
        <authorList>
            <consortium name="Lawrence Berkeley National Laboratory"/>
            <person name="Haridas S."/>
            <person name="Hensen N."/>
            <person name="Bonometti L."/>
            <person name="Westerberg I."/>
            <person name="Brannstrom I.O."/>
            <person name="Guillou S."/>
            <person name="Cros-Aarteil S."/>
            <person name="Calhoun S."/>
            <person name="Kuo A."/>
            <person name="Mondo S."/>
            <person name="Pangilinan J."/>
            <person name="Riley R."/>
            <person name="LaButti K."/>
            <person name="Andreopoulos B."/>
            <person name="Lipzen A."/>
            <person name="Chen C."/>
            <person name="Yanf M."/>
            <person name="Daum C."/>
            <person name="Ng V."/>
            <person name="Clum A."/>
            <person name="Steindorff A."/>
            <person name="Ohm R."/>
            <person name="Martin F."/>
            <person name="Silar P."/>
            <person name="Natvig D."/>
            <person name="Lalanne C."/>
            <person name="Gautier V."/>
            <person name="Ament-velasquez S.L."/>
            <person name="Kruys A."/>
            <person name="Hutchinson M.I."/>
            <person name="Powell A.J."/>
            <person name="Barry K."/>
            <person name="Miller A.N."/>
            <person name="Grigoriev I.V."/>
            <person name="Debuchy R."/>
            <person name="Gladieux P."/>
            <person name="Thoren M.H."/>
            <person name="Johannesson H."/>
        </authorList>
    </citation>
    <scope>NUCLEOTIDE SEQUENCE</scope>
    <source>
        <strain evidence="10">CBS 232.78</strain>
    </source>
</reference>
<evidence type="ECO:0000256" key="2">
    <source>
        <dbReference type="ARBA" id="ARBA00004685"/>
    </source>
</evidence>
<protein>
    <recommendedName>
        <fullName evidence="12">Oxidase</fullName>
    </recommendedName>
</protein>
<organism evidence="10 11">
    <name type="scientific">Podospora didyma</name>
    <dbReference type="NCBI Taxonomy" id="330526"/>
    <lineage>
        <taxon>Eukaryota</taxon>
        <taxon>Fungi</taxon>
        <taxon>Dikarya</taxon>
        <taxon>Ascomycota</taxon>
        <taxon>Pezizomycotina</taxon>
        <taxon>Sordariomycetes</taxon>
        <taxon>Sordariomycetidae</taxon>
        <taxon>Sordariales</taxon>
        <taxon>Podosporaceae</taxon>
        <taxon>Podospora</taxon>
    </lineage>
</organism>
<dbReference type="Proteomes" id="UP001285441">
    <property type="component" value="Unassembled WGS sequence"/>
</dbReference>
<evidence type="ECO:0000256" key="8">
    <source>
        <dbReference type="ARBA" id="ARBA00035112"/>
    </source>
</evidence>
<keyword evidence="11" id="KW-1185">Reference proteome</keyword>
<comment type="subcellular location">
    <subcellularLocation>
        <location evidence="1">Membrane</location>
        <topology evidence="1">Single-pass membrane protein</topology>
    </subcellularLocation>
</comment>
<keyword evidence="6" id="KW-0472">Membrane</keyword>
<keyword evidence="3" id="KW-0812">Transmembrane</keyword>
<dbReference type="EMBL" id="JAULSW010000003">
    <property type="protein sequence ID" value="KAK3387941.1"/>
    <property type="molecule type" value="Genomic_DNA"/>
</dbReference>
<evidence type="ECO:0000256" key="1">
    <source>
        <dbReference type="ARBA" id="ARBA00004167"/>
    </source>
</evidence>
<gene>
    <name evidence="10" type="ORF">B0H63DRAFT_509629</name>
</gene>
<evidence type="ECO:0000256" key="7">
    <source>
        <dbReference type="ARBA" id="ARBA00023180"/>
    </source>
</evidence>
<proteinExistence type="inferred from homology"/>
<evidence type="ECO:0000313" key="11">
    <source>
        <dbReference type="Proteomes" id="UP001285441"/>
    </source>
</evidence>
<evidence type="ECO:0000256" key="5">
    <source>
        <dbReference type="ARBA" id="ARBA00023026"/>
    </source>
</evidence>
<evidence type="ECO:0000256" key="9">
    <source>
        <dbReference type="SAM" id="MobiDB-lite"/>
    </source>
</evidence>
<evidence type="ECO:0000256" key="6">
    <source>
        <dbReference type="ARBA" id="ARBA00023136"/>
    </source>
</evidence>